<dbReference type="EMBL" id="ASGP02000001">
    <property type="protein sequence ID" value="KAH9529239.1"/>
    <property type="molecule type" value="Genomic_DNA"/>
</dbReference>
<dbReference type="Pfam" id="PF00175">
    <property type="entry name" value="NAD_binding_1"/>
    <property type="match status" value="1"/>
</dbReference>
<organism evidence="2 3">
    <name type="scientific">Dermatophagoides farinae</name>
    <name type="common">American house dust mite</name>
    <dbReference type="NCBI Taxonomy" id="6954"/>
    <lineage>
        <taxon>Eukaryota</taxon>
        <taxon>Metazoa</taxon>
        <taxon>Ecdysozoa</taxon>
        <taxon>Arthropoda</taxon>
        <taxon>Chelicerata</taxon>
        <taxon>Arachnida</taxon>
        <taxon>Acari</taxon>
        <taxon>Acariformes</taxon>
        <taxon>Sarcoptiformes</taxon>
        <taxon>Astigmata</taxon>
        <taxon>Psoroptidia</taxon>
        <taxon>Analgoidea</taxon>
        <taxon>Pyroglyphidae</taxon>
        <taxon>Dermatophagoidinae</taxon>
        <taxon>Dermatophagoides</taxon>
    </lineage>
</organism>
<dbReference type="InterPro" id="IPR001433">
    <property type="entry name" value="OxRdtase_FAD/NAD-bd"/>
</dbReference>
<evidence type="ECO:0000259" key="1">
    <source>
        <dbReference type="Pfam" id="PF00175"/>
    </source>
</evidence>
<reference evidence="2" key="1">
    <citation type="submission" date="2013-05" db="EMBL/GenBank/DDBJ databases">
        <authorList>
            <person name="Yim A.K.Y."/>
            <person name="Chan T.F."/>
            <person name="Ji K.M."/>
            <person name="Liu X.Y."/>
            <person name="Zhou J.W."/>
            <person name="Li R.Q."/>
            <person name="Yang K.Y."/>
            <person name="Li J."/>
            <person name="Li M."/>
            <person name="Law P.T.W."/>
            <person name="Wu Y.L."/>
            <person name="Cai Z.L."/>
            <person name="Qin H."/>
            <person name="Bao Y."/>
            <person name="Leung R.K.K."/>
            <person name="Ng P.K.S."/>
            <person name="Zou J."/>
            <person name="Zhong X.J."/>
            <person name="Ran P.X."/>
            <person name="Zhong N.S."/>
            <person name="Liu Z.G."/>
            <person name="Tsui S.K.W."/>
        </authorList>
    </citation>
    <scope>NUCLEOTIDE SEQUENCE</scope>
    <source>
        <strain evidence="2">Derf</strain>
        <tissue evidence="2">Whole organism</tissue>
    </source>
</reference>
<dbReference type="GO" id="GO:0016491">
    <property type="term" value="F:oxidoreductase activity"/>
    <property type="evidence" value="ECO:0007669"/>
    <property type="project" value="InterPro"/>
</dbReference>
<keyword evidence="3" id="KW-1185">Reference proteome</keyword>
<accession>A0A922LB79</accession>
<comment type="caution">
    <text evidence="2">The sequence shown here is derived from an EMBL/GenBank/DDBJ whole genome shotgun (WGS) entry which is preliminary data.</text>
</comment>
<dbReference type="SUPFAM" id="SSF52343">
    <property type="entry name" value="Ferredoxin reductase-like, C-terminal NADP-linked domain"/>
    <property type="match status" value="1"/>
</dbReference>
<protein>
    <submittedName>
        <fullName evidence="2">NADH-cytochrome b5 reductase 3, variant 2</fullName>
    </submittedName>
</protein>
<sequence>MQMNQFESKSNFYYRGSINDEMISKHLPPPNEDTLILMCGPPPMIKHVLNSNNIYIIIIIKIIASKITIEIS</sequence>
<feature type="domain" description="Oxidoreductase FAD/NAD(P)-binding" evidence="1">
    <location>
        <begin position="7"/>
        <end position="48"/>
    </location>
</feature>
<reference evidence="2" key="2">
    <citation type="journal article" date="2022" name="Res Sq">
        <title>Comparative Genomics Reveals Insights into the Divergent Evolution of Astigmatic Mites and Household Pest Adaptations.</title>
        <authorList>
            <person name="Xiong Q."/>
            <person name="Wan A.T.-Y."/>
            <person name="Liu X.-Y."/>
            <person name="Fung C.S.-H."/>
            <person name="Xiao X."/>
            <person name="Malainual N."/>
            <person name="Hou J."/>
            <person name="Wang L."/>
            <person name="Wang M."/>
            <person name="Yang K."/>
            <person name="Cui Y."/>
            <person name="Leung E."/>
            <person name="Nong W."/>
            <person name="Shin S.-K."/>
            <person name="Au S."/>
            <person name="Jeong K.Y."/>
            <person name="Chew F.T."/>
            <person name="Hui J."/>
            <person name="Leung T.F."/>
            <person name="Tungtrongchitr A."/>
            <person name="Zhong N."/>
            <person name="Liu Z."/>
            <person name="Tsui S."/>
        </authorList>
    </citation>
    <scope>NUCLEOTIDE SEQUENCE</scope>
    <source>
        <strain evidence="2">Derf</strain>
        <tissue evidence="2">Whole organism</tissue>
    </source>
</reference>
<dbReference type="Proteomes" id="UP000790347">
    <property type="component" value="Unassembled WGS sequence"/>
</dbReference>
<dbReference type="InterPro" id="IPR039261">
    <property type="entry name" value="FNR_nucleotide-bd"/>
</dbReference>
<evidence type="ECO:0000313" key="2">
    <source>
        <dbReference type="EMBL" id="KAH9529239.1"/>
    </source>
</evidence>
<dbReference type="AlphaFoldDB" id="A0A922LB79"/>
<gene>
    <name evidence="2" type="primary">CYB5R3_1</name>
    <name evidence="2" type="ORF">DERF_003130</name>
</gene>
<evidence type="ECO:0000313" key="3">
    <source>
        <dbReference type="Proteomes" id="UP000790347"/>
    </source>
</evidence>
<proteinExistence type="predicted"/>
<name>A0A922LB79_DERFA</name>
<dbReference type="Gene3D" id="3.40.50.80">
    <property type="entry name" value="Nucleotide-binding domain of ferredoxin-NADP reductase (FNR) module"/>
    <property type="match status" value="1"/>
</dbReference>